<feature type="domain" description="PAS" evidence="22">
    <location>
        <begin position="712"/>
        <end position="758"/>
    </location>
</feature>
<dbReference type="InterPro" id="IPR001610">
    <property type="entry name" value="PAC"/>
</dbReference>
<evidence type="ECO:0000256" key="14">
    <source>
        <dbReference type="ARBA" id="ARBA00064003"/>
    </source>
</evidence>
<dbReference type="Gene3D" id="3.40.50.2300">
    <property type="match status" value="2"/>
</dbReference>
<dbReference type="Pfam" id="PF13188">
    <property type="entry name" value="PAS_8"/>
    <property type="match status" value="1"/>
</dbReference>
<dbReference type="PROSITE" id="PS50894">
    <property type="entry name" value="HPT"/>
    <property type="match status" value="1"/>
</dbReference>
<dbReference type="InterPro" id="IPR011006">
    <property type="entry name" value="CheY-like_superfamily"/>
</dbReference>
<evidence type="ECO:0000259" key="24">
    <source>
        <dbReference type="PROSITE" id="PS50894"/>
    </source>
</evidence>
<dbReference type="PROSITE" id="PS50109">
    <property type="entry name" value="HIS_KIN"/>
    <property type="match status" value="1"/>
</dbReference>
<feature type="domain" description="Histidine kinase" evidence="20">
    <location>
        <begin position="1112"/>
        <end position="1334"/>
    </location>
</feature>
<dbReference type="Pfam" id="PF13426">
    <property type="entry name" value="PAS_9"/>
    <property type="match status" value="1"/>
</dbReference>
<reference evidence="25 26" key="1">
    <citation type="submission" date="2012-06" db="EMBL/GenBank/DDBJ databases">
        <title>Complete sequence of Thiocystis violascens DSM 198.</title>
        <authorList>
            <consortium name="US DOE Joint Genome Institute"/>
            <person name="Lucas S."/>
            <person name="Han J."/>
            <person name="Lapidus A."/>
            <person name="Cheng J.-F."/>
            <person name="Goodwin L."/>
            <person name="Pitluck S."/>
            <person name="Peters L."/>
            <person name="Ovchinnikova G."/>
            <person name="Teshima H."/>
            <person name="Detter J.C."/>
            <person name="Han C."/>
            <person name="Tapia R."/>
            <person name="Land M."/>
            <person name="Hauser L."/>
            <person name="Kyrpides N."/>
            <person name="Ivanova N."/>
            <person name="Pagani I."/>
            <person name="Vogl K."/>
            <person name="Liu Z."/>
            <person name="Frigaard N.-U."/>
            <person name="Bryant D."/>
            <person name="Woyke T."/>
        </authorList>
    </citation>
    <scope>NUCLEOTIDE SEQUENCE [LARGE SCALE GENOMIC DNA]</scope>
    <source>
        <strain evidence="26">ATCC 17096 / DSM 198 / 6111</strain>
    </source>
</reference>
<feature type="transmembrane region" description="Helical" evidence="19">
    <location>
        <begin position="296"/>
        <end position="317"/>
    </location>
</feature>
<dbReference type="eggNOG" id="COG0784">
    <property type="taxonomic scope" value="Bacteria"/>
</dbReference>
<dbReference type="SMART" id="SM00387">
    <property type="entry name" value="HATPase_c"/>
    <property type="match status" value="1"/>
</dbReference>
<dbReference type="PROSITE" id="PS50113">
    <property type="entry name" value="PAC"/>
    <property type="match status" value="2"/>
</dbReference>
<proteinExistence type="predicted"/>
<keyword evidence="8" id="KW-0547">Nucleotide-binding</keyword>
<dbReference type="OrthoDB" id="9810730at2"/>
<dbReference type="eggNOG" id="COG0834">
    <property type="taxonomic scope" value="Bacteria"/>
</dbReference>
<keyword evidence="10" id="KW-0067">ATP-binding</keyword>
<dbReference type="InterPro" id="IPR013655">
    <property type="entry name" value="PAS_fold_3"/>
</dbReference>
<evidence type="ECO:0000313" key="26">
    <source>
        <dbReference type="Proteomes" id="UP000006062"/>
    </source>
</evidence>
<evidence type="ECO:0000259" key="21">
    <source>
        <dbReference type="PROSITE" id="PS50110"/>
    </source>
</evidence>
<comment type="subunit">
    <text evidence="14">At low DSF concentrations, interacts with RpfF.</text>
</comment>
<dbReference type="SMART" id="SM00062">
    <property type="entry name" value="PBPb"/>
    <property type="match status" value="1"/>
</dbReference>
<organism evidence="25 26">
    <name type="scientific">Thiocystis violascens (strain ATCC 17096 / DSM 198 / 6111)</name>
    <name type="common">Chromatium violascens</name>
    <dbReference type="NCBI Taxonomy" id="765911"/>
    <lineage>
        <taxon>Bacteria</taxon>
        <taxon>Pseudomonadati</taxon>
        <taxon>Pseudomonadota</taxon>
        <taxon>Gammaproteobacteria</taxon>
        <taxon>Chromatiales</taxon>
        <taxon>Chromatiaceae</taxon>
        <taxon>Thiocystis</taxon>
    </lineage>
</organism>
<dbReference type="NCBIfam" id="TIGR00229">
    <property type="entry name" value="sensory_box"/>
    <property type="match status" value="2"/>
</dbReference>
<dbReference type="Pfam" id="PF02518">
    <property type="entry name" value="HATPase_c"/>
    <property type="match status" value="1"/>
</dbReference>
<feature type="domain" description="PAS" evidence="22">
    <location>
        <begin position="981"/>
        <end position="1037"/>
    </location>
</feature>
<dbReference type="InterPro" id="IPR035965">
    <property type="entry name" value="PAS-like_dom_sf"/>
</dbReference>
<dbReference type="SUPFAM" id="SSF47226">
    <property type="entry name" value="Histidine-containing phosphotransfer domain, HPT domain"/>
    <property type="match status" value="1"/>
</dbReference>
<dbReference type="InterPro" id="IPR000700">
    <property type="entry name" value="PAS-assoc_C"/>
</dbReference>
<dbReference type="EMBL" id="CP003154">
    <property type="protein sequence ID" value="AFL73229.1"/>
    <property type="molecule type" value="Genomic_DNA"/>
</dbReference>
<evidence type="ECO:0000256" key="11">
    <source>
        <dbReference type="ARBA" id="ARBA00022989"/>
    </source>
</evidence>
<feature type="transmembrane region" description="Helical" evidence="19">
    <location>
        <begin position="671"/>
        <end position="694"/>
    </location>
</feature>
<dbReference type="SMART" id="SM00448">
    <property type="entry name" value="REC"/>
    <property type="match status" value="2"/>
</dbReference>
<evidence type="ECO:0000256" key="2">
    <source>
        <dbReference type="ARBA" id="ARBA00004651"/>
    </source>
</evidence>
<feature type="modified residue" description="4-aspartylphosphate" evidence="17">
    <location>
        <position position="1406"/>
    </location>
</feature>
<dbReference type="CDD" id="cd00082">
    <property type="entry name" value="HisKA"/>
    <property type="match status" value="1"/>
</dbReference>
<dbReference type="GO" id="GO:0005886">
    <property type="term" value="C:plasma membrane"/>
    <property type="evidence" value="ECO:0007669"/>
    <property type="project" value="UniProtKB-SubCell"/>
</dbReference>
<dbReference type="PROSITE" id="PS50110">
    <property type="entry name" value="RESPONSE_REGULATORY"/>
    <property type="match status" value="2"/>
</dbReference>
<evidence type="ECO:0000256" key="6">
    <source>
        <dbReference type="ARBA" id="ARBA00022679"/>
    </source>
</evidence>
<dbReference type="PROSITE" id="PS50112">
    <property type="entry name" value="PAS"/>
    <property type="match status" value="2"/>
</dbReference>
<dbReference type="InterPro" id="IPR001789">
    <property type="entry name" value="Sig_transdc_resp-reg_receiver"/>
</dbReference>
<protein>
    <recommendedName>
        <fullName evidence="15">Sensory/regulatory protein RpfC</fullName>
        <ecNumber evidence="3">2.7.13.3</ecNumber>
    </recommendedName>
</protein>
<dbReference type="PRINTS" id="PR00344">
    <property type="entry name" value="BCTRLSENSOR"/>
</dbReference>
<evidence type="ECO:0000256" key="8">
    <source>
        <dbReference type="ARBA" id="ARBA00022741"/>
    </source>
</evidence>
<evidence type="ECO:0000256" key="1">
    <source>
        <dbReference type="ARBA" id="ARBA00000085"/>
    </source>
</evidence>
<dbReference type="Gene3D" id="1.10.287.130">
    <property type="match status" value="1"/>
</dbReference>
<dbReference type="SUPFAM" id="SSF55785">
    <property type="entry name" value="PYP-like sensor domain (PAS domain)"/>
    <property type="match status" value="3"/>
</dbReference>
<dbReference type="SUPFAM" id="SSF55874">
    <property type="entry name" value="ATPase domain of HSP90 chaperone/DNA topoisomerase II/histidine kinase"/>
    <property type="match status" value="1"/>
</dbReference>
<evidence type="ECO:0000256" key="17">
    <source>
        <dbReference type="PROSITE-ProRule" id="PRU00169"/>
    </source>
</evidence>
<dbReference type="CDD" id="cd00130">
    <property type="entry name" value="PAS"/>
    <property type="match status" value="3"/>
</dbReference>
<dbReference type="HOGENOM" id="CLU_002304_0_0_6"/>
<gene>
    <name evidence="25" type="ordered locus">Thivi_1205</name>
</gene>
<dbReference type="Gene3D" id="3.40.190.10">
    <property type="entry name" value="Periplasmic binding protein-like II"/>
    <property type="match status" value="2"/>
</dbReference>
<evidence type="ECO:0000256" key="4">
    <source>
        <dbReference type="ARBA" id="ARBA00022475"/>
    </source>
</evidence>
<dbReference type="Pfam" id="PF00512">
    <property type="entry name" value="HisKA"/>
    <property type="match status" value="1"/>
</dbReference>
<dbReference type="CDD" id="cd00088">
    <property type="entry name" value="HPT"/>
    <property type="match status" value="1"/>
</dbReference>
<name>I3Y8B1_THIV6</name>
<dbReference type="Pfam" id="PF01627">
    <property type="entry name" value="Hpt"/>
    <property type="match status" value="1"/>
</dbReference>
<dbReference type="FunFam" id="3.30.565.10:FF:000010">
    <property type="entry name" value="Sensor histidine kinase RcsC"/>
    <property type="match status" value="1"/>
</dbReference>
<accession>I3Y8B1</accession>
<comment type="subcellular location">
    <subcellularLocation>
        <location evidence="2">Cell membrane</location>
        <topology evidence="2">Multi-pass membrane protein</topology>
    </subcellularLocation>
</comment>
<evidence type="ECO:0000256" key="10">
    <source>
        <dbReference type="ARBA" id="ARBA00022840"/>
    </source>
</evidence>
<dbReference type="Proteomes" id="UP000006062">
    <property type="component" value="Chromosome"/>
</dbReference>
<dbReference type="FunFam" id="1.10.287.130:FF:000002">
    <property type="entry name" value="Two-component osmosensing histidine kinase"/>
    <property type="match status" value="1"/>
</dbReference>
<dbReference type="InterPro" id="IPR003661">
    <property type="entry name" value="HisK_dim/P_dom"/>
</dbReference>
<evidence type="ECO:0000313" key="25">
    <source>
        <dbReference type="EMBL" id="AFL73229.1"/>
    </source>
</evidence>
<evidence type="ECO:0000256" key="19">
    <source>
        <dbReference type="SAM" id="Phobius"/>
    </source>
</evidence>
<dbReference type="Gene3D" id="1.20.120.160">
    <property type="entry name" value="HPT domain"/>
    <property type="match status" value="1"/>
</dbReference>
<dbReference type="Pfam" id="PF08447">
    <property type="entry name" value="PAS_3"/>
    <property type="match status" value="1"/>
</dbReference>
<keyword evidence="7 19" id="KW-0812">Transmembrane</keyword>
<dbReference type="KEGG" id="tvi:Thivi_1205"/>
<dbReference type="EC" id="2.7.13.3" evidence="3"/>
<keyword evidence="26" id="KW-1185">Reference proteome</keyword>
<evidence type="ECO:0000256" key="13">
    <source>
        <dbReference type="ARBA" id="ARBA00023136"/>
    </source>
</evidence>
<keyword evidence="13 19" id="KW-0472">Membrane</keyword>
<keyword evidence="12" id="KW-0902">Two-component regulatory system</keyword>
<feature type="domain" description="Response regulatory" evidence="21">
    <location>
        <begin position="1353"/>
        <end position="1474"/>
    </location>
</feature>
<dbReference type="InterPro" id="IPR000014">
    <property type="entry name" value="PAS"/>
</dbReference>
<dbReference type="SMART" id="SM00388">
    <property type="entry name" value="HisKA"/>
    <property type="match status" value="1"/>
</dbReference>
<dbReference type="CDD" id="cd01007">
    <property type="entry name" value="PBP2_BvgS_HisK_like"/>
    <property type="match status" value="1"/>
</dbReference>
<sequence length="1840" mass="203041">MRSRFTGSFPSLLILAVLLGLSGGVSVAARDGATPLPAAEIPLSEPEREWLRQHPRIRVHNEQDWPPFNFHASGEPRGFSIDYMNLLAGKLGLQVDYQSGPSWNQFLERIRDKELDLMLNIVQTEERRQYLLFTEPYATTPNVIVSRLDDPIQSIAELAGRTVALPKGFFYEDVLTREYPTIRRLPVADALASLKAVALGQADAALGRDAVLRYQIKKNLLTNLKITGELTISDPDIAHMRIGVRNDWPLLRSALDKAMAAVAPEEIDALRQRWLQQTSAVAGGEPAGQRATRFSLWSAAPWIVAMLAVLTLTLIVLRRMGHGVEDRLIDQRSLRQVGLAVVAIFLAVVFMVALHGLHDMERQLRTELGETLVTVNQSAAQSMRIWLESHAREIRVMAQVPALPLWIQQLCEPPRTAATLRDHPAQQALRELYRQPLETMNATGFSLIAPDRRILAATQERELGERTRIAVWQPDLLDRALAGETLFIPPVYEETPPPETADNPVTHSAAMFLVTPVTDTTGRIIAVLALRFDPRLEFSPITQVARVSETGETYAFDRDARLLTPSRFADALAPVAAYYRDETSLLGLRARDPGGDLLQGYRPPALRAQWPLTRMAHVALSGRDGVDTDGYRDYRGVEVIGAWTWSAPLGIGLATEIDLTEALAHYRTMRLLVLGSLFGIALLALGLTALLIWLGERTRARLEVLVEARTNELRKLAQAVEQNPLCIVITDVEGRIEHVNPMFTTLTGYTADEAIGQNPRLLKSGLTPPERYADLWESIQAGRIWHSEIRNRKKNGELYWGSISIAPVTDDAGKVTHFIAMTRDLTDRKQAEAALADERAQLKSLLDTTPLGVAISIQGIIRFANPRFLDMLDVKIGDPVSMHYVHPEERAAIIEHLSLQGRVENHELQMYGHGHQVRDMLANFIAFNYQGEPGVLGWLLDITDRKQAEARIRESEARLEAAASAANLGLWEYFPLRDEEFANANFAAMLGYDPGDIRETDDKWSRVIGGQGFLRQQIHPDDVAQAAERFRQHLDGETAAYRAEYRVRCAEGGWKWLLDAGQVIERDADGQPARVAGIRADIDNLKQLHEALELARDVAEKATRAKSEFLANMSHEIRTPMNAIIGMSHLALQTELDHKQRNYIEKVHRSAGALLGIINDILDFSKIEAGMLDMESIDFRLEDVMDNLASLLGLKAEERGVELMFDLRPEVPTALIGDPLRLGQILINLGNNAVKFTEPGGEIVVSVAALETSEDSVLLHFTVRDTGIGMSPEHLERLFQSFSQADMSTTRKYGGTGLGLAISKKLTEMMGGEIRVESALGKGSTFVFTARFAPQRGEVSQPRAKTDALHPLHVLIVDDNATSREILSEILAAFGFRVDQAGTGPTAIALLEQSDAQAPYDLVLMDWKMPGMDGVETIRAIQGNARITHVPTMIMVTAYGREEARQAAAGLDLAGFLTKPVTPSTLLDTIMVAIGREVASRARATGRQEEASEAIARLRGAHVLLVEDNEINQELALELLTMNGLSVEVANHGQEALEMLAAASYDGVLMDCQMPVMDGYEATREIRRQARYQSLPVIAMTANVMTGDREKALESGMNDHIGKPINVREMFATMAKWIVPAQPAAETIPASLADASLEIPDLPGIDTAAGLAITQHNPTLYRRLLLKFRESQRDFAAQFAAARMDDDPEGATRCAHSLKGVAGNIGATGIEEAARRLELACNARQNRDMIDARLADTVAALEPVLRGLAALEKPQAIQSGTGAVDQGELEPMLHRLRALLQDDDTDAADLIETLEPLLSGTPLTPSLIRMTQAIEEYDFEAALTELDTMERALQHTPDGS</sequence>
<evidence type="ECO:0000259" key="23">
    <source>
        <dbReference type="PROSITE" id="PS50113"/>
    </source>
</evidence>
<keyword evidence="9" id="KW-0418">Kinase</keyword>
<dbReference type="InterPro" id="IPR005467">
    <property type="entry name" value="His_kinase_dom"/>
</dbReference>
<evidence type="ECO:0000259" key="20">
    <source>
        <dbReference type="PROSITE" id="PS50109"/>
    </source>
</evidence>
<feature type="coiled-coil region" evidence="18">
    <location>
        <begin position="1075"/>
        <end position="1105"/>
    </location>
</feature>
<dbReference type="SMART" id="SM00091">
    <property type="entry name" value="PAS"/>
    <property type="match status" value="3"/>
</dbReference>
<evidence type="ECO:0000256" key="7">
    <source>
        <dbReference type="ARBA" id="ARBA00022692"/>
    </source>
</evidence>
<keyword evidence="4" id="KW-1003">Cell membrane</keyword>
<feature type="domain" description="HPt" evidence="24">
    <location>
        <begin position="1657"/>
        <end position="1755"/>
    </location>
</feature>
<comment type="catalytic activity">
    <reaction evidence="1">
        <text>ATP + protein L-histidine = ADP + protein N-phospho-L-histidine.</text>
        <dbReference type="EC" id="2.7.13.3"/>
    </reaction>
</comment>
<keyword evidence="11 19" id="KW-1133">Transmembrane helix</keyword>
<dbReference type="GO" id="GO:0005524">
    <property type="term" value="F:ATP binding"/>
    <property type="evidence" value="ECO:0007669"/>
    <property type="project" value="UniProtKB-KW"/>
</dbReference>
<dbReference type="SUPFAM" id="SSF53850">
    <property type="entry name" value="Periplasmic binding protein-like II"/>
    <property type="match status" value="1"/>
</dbReference>
<dbReference type="Pfam" id="PF00497">
    <property type="entry name" value="SBP_bac_3"/>
    <property type="match status" value="1"/>
</dbReference>
<dbReference type="InterPro" id="IPR003594">
    <property type="entry name" value="HATPase_dom"/>
</dbReference>
<feature type="modified residue" description="Phosphohistidine" evidence="16">
    <location>
        <position position="1696"/>
    </location>
</feature>
<dbReference type="SMART" id="SM00086">
    <property type="entry name" value="PAC"/>
    <property type="match status" value="3"/>
</dbReference>
<feature type="domain" description="PAC" evidence="23">
    <location>
        <begin position="785"/>
        <end position="837"/>
    </location>
</feature>
<dbReference type="InterPro" id="IPR008207">
    <property type="entry name" value="Sig_transdc_His_kin_Hpt_dom"/>
</dbReference>
<dbReference type="PANTHER" id="PTHR45339:SF1">
    <property type="entry name" value="HYBRID SIGNAL TRANSDUCTION HISTIDINE KINASE J"/>
    <property type="match status" value="1"/>
</dbReference>
<feature type="transmembrane region" description="Helical" evidence="19">
    <location>
        <begin position="337"/>
        <end position="357"/>
    </location>
</feature>
<feature type="domain" description="Response regulatory" evidence="21">
    <location>
        <begin position="1502"/>
        <end position="1618"/>
    </location>
</feature>
<dbReference type="InterPro" id="IPR004358">
    <property type="entry name" value="Sig_transdc_His_kin-like_C"/>
</dbReference>
<dbReference type="InterPro" id="IPR036097">
    <property type="entry name" value="HisK_dim/P_sf"/>
</dbReference>
<evidence type="ECO:0000259" key="22">
    <source>
        <dbReference type="PROSITE" id="PS50112"/>
    </source>
</evidence>
<evidence type="ECO:0000256" key="18">
    <source>
        <dbReference type="SAM" id="Coils"/>
    </source>
</evidence>
<dbReference type="eggNOG" id="COG2198">
    <property type="taxonomic scope" value="Bacteria"/>
</dbReference>
<dbReference type="InterPro" id="IPR036641">
    <property type="entry name" value="HPT_dom_sf"/>
</dbReference>
<dbReference type="CDD" id="cd16922">
    <property type="entry name" value="HATPase_EvgS-ArcB-TorS-like"/>
    <property type="match status" value="1"/>
</dbReference>
<dbReference type="SUPFAM" id="SSF47384">
    <property type="entry name" value="Homodimeric domain of signal transducing histidine kinase"/>
    <property type="match status" value="1"/>
</dbReference>
<dbReference type="CDD" id="cd17546">
    <property type="entry name" value="REC_hyHK_CKI1_RcsC-like"/>
    <property type="match status" value="2"/>
</dbReference>
<dbReference type="Pfam" id="PF00072">
    <property type="entry name" value="Response_reg"/>
    <property type="match status" value="2"/>
</dbReference>
<dbReference type="SUPFAM" id="SSF52172">
    <property type="entry name" value="CheY-like"/>
    <property type="match status" value="2"/>
</dbReference>
<evidence type="ECO:0000256" key="12">
    <source>
        <dbReference type="ARBA" id="ARBA00023012"/>
    </source>
</evidence>
<feature type="modified residue" description="4-aspartylphosphate" evidence="17">
    <location>
        <position position="1551"/>
    </location>
</feature>
<dbReference type="eggNOG" id="COG4251">
    <property type="taxonomic scope" value="Bacteria"/>
</dbReference>
<dbReference type="PANTHER" id="PTHR45339">
    <property type="entry name" value="HYBRID SIGNAL TRANSDUCTION HISTIDINE KINASE J"/>
    <property type="match status" value="1"/>
</dbReference>
<keyword evidence="6" id="KW-0808">Transferase</keyword>
<dbReference type="InterPro" id="IPR036890">
    <property type="entry name" value="HATPase_C_sf"/>
</dbReference>
<dbReference type="GO" id="GO:0000155">
    <property type="term" value="F:phosphorelay sensor kinase activity"/>
    <property type="evidence" value="ECO:0007669"/>
    <property type="project" value="InterPro"/>
</dbReference>
<keyword evidence="5 17" id="KW-0597">Phosphoprotein</keyword>
<dbReference type="Gene3D" id="3.30.450.20">
    <property type="entry name" value="PAS domain"/>
    <property type="match status" value="3"/>
</dbReference>
<dbReference type="STRING" id="765911.Thivi_1205"/>
<dbReference type="InterPro" id="IPR001638">
    <property type="entry name" value="Solute-binding_3/MltF_N"/>
</dbReference>
<evidence type="ECO:0000256" key="3">
    <source>
        <dbReference type="ARBA" id="ARBA00012438"/>
    </source>
</evidence>
<evidence type="ECO:0000256" key="5">
    <source>
        <dbReference type="ARBA" id="ARBA00022553"/>
    </source>
</evidence>
<evidence type="ECO:0000256" key="16">
    <source>
        <dbReference type="PROSITE-ProRule" id="PRU00110"/>
    </source>
</evidence>
<feature type="domain" description="PAC" evidence="23">
    <location>
        <begin position="1041"/>
        <end position="1094"/>
    </location>
</feature>
<evidence type="ECO:0000256" key="15">
    <source>
        <dbReference type="ARBA" id="ARBA00068150"/>
    </source>
</evidence>
<evidence type="ECO:0000256" key="9">
    <source>
        <dbReference type="ARBA" id="ARBA00022777"/>
    </source>
</evidence>
<keyword evidence="18" id="KW-0175">Coiled coil</keyword>
<dbReference type="Gene3D" id="3.30.565.10">
    <property type="entry name" value="Histidine kinase-like ATPase, C-terminal domain"/>
    <property type="match status" value="1"/>
</dbReference>